<gene>
    <name evidence="1" type="ORF">AK830_g6719</name>
</gene>
<organism evidence="1 2">
    <name type="scientific">Neonectria ditissima</name>
    <dbReference type="NCBI Taxonomy" id="78410"/>
    <lineage>
        <taxon>Eukaryota</taxon>
        <taxon>Fungi</taxon>
        <taxon>Dikarya</taxon>
        <taxon>Ascomycota</taxon>
        <taxon>Pezizomycotina</taxon>
        <taxon>Sordariomycetes</taxon>
        <taxon>Hypocreomycetidae</taxon>
        <taxon>Hypocreales</taxon>
        <taxon>Nectriaceae</taxon>
        <taxon>Neonectria</taxon>
    </lineage>
</organism>
<dbReference type="Proteomes" id="UP000050424">
    <property type="component" value="Unassembled WGS sequence"/>
</dbReference>
<dbReference type="InterPro" id="IPR038883">
    <property type="entry name" value="AN11006-like"/>
</dbReference>
<dbReference type="AlphaFoldDB" id="A0A0N8H6T1"/>
<dbReference type="OrthoDB" id="5062850at2759"/>
<dbReference type="PANTHER" id="PTHR42085">
    <property type="entry name" value="F-BOX DOMAIN-CONTAINING PROTEIN"/>
    <property type="match status" value="1"/>
</dbReference>
<reference evidence="1 2" key="1">
    <citation type="submission" date="2015-09" db="EMBL/GenBank/DDBJ databases">
        <title>Draft genome of a European isolate of the apple canker pathogen Neonectria ditissima.</title>
        <authorList>
            <person name="Gomez-Cortecero A."/>
            <person name="Harrison R.J."/>
            <person name="Armitage A.D."/>
        </authorList>
    </citation>
    <scope>NUCLEOTIDE SEQUENCE [LARGE SCALE GENOMIC DNA]</scope>
    <source>
        <strain evidence="1 2">R09/05</strain>
    </source>
</reference>
<dbReference type="PANTHER" id="PTHR42085:SF1">
    <property type="entry name" value="F-BOX DOMAIN-CONTAINING PROTEIN"/>
    <property type="match status" value="1"/>
</dbReference>
<comment type="caution">
    <text evidence="1">The sequence shown here is derived from an EMBL/GenBank/DDBJ whole genome shotgun (WGS) entry which is preliminary data.</text>
</comment>
<proteinExistence type="predicted"/>
<evidence type="ECO:0000313" key="2">
    <source>
        <dbReference type="Proteomes" id="UP000050424"/>
    </source>
</evidence>
<keyword evidence="2" id="KW-1185">Reference proteome</keyword>
<sequence length="487" mass="56573">MTKNPFLTLPPELRNKIYREYFVVEGGYTLDFEAQKLTAANGDRIHLGLLSTCKFIVQEAEPIPFGVNTITFSTVYTKKTCYYAGLLQNGLKLIHDRLEGDFDSTQRLLTPDICSEVIRKFPRAASTLENVLHPHLERLGGLCNTFQPYYDREAIFYAIQCLVHKHGMKYVHEVNHSRRCVSDPLKIVDLSRVSWAFPTEAHLHRIAREFGNPASICPHNGRQYRFTAASVAIRFLDSIPATTRLRMRNILLREDRRAGCFQECHAQGLIPFCQENPRLRIESRVSLWRTIFQKPEMDRIDYVWSEVCGSSFCSETRENLTENLTKNLGKTLKPWLLEALALLDDGMPPDSFTLVLDGDPAPDFANEIFQTVIFRDIAWSEAFKEAYARNILPRPECHVDGDESFLRLMRHLVNKTSILRCNFDTGEFWDVEKLIEQAHGWDSKRWSHNFLRRQPRVLETGPRLPEWCDLLLENFDPQWREFWSQNA</sequence>
<protein>
    <submittedName>
        <fullName evidence="1">Uncharacterized protein</fullName>
    </submittedName>
</protein>
<evidence type="ECO:0000313" key="1">
    <source>
        <dbReference type="EMBL" id="KPM39836.1"/>
    </source>
</evidence>
<name>A0A0N8H6T1_9HYPO</name>
<dbReference type="EMBL" id="LKCW01000097">
    <property type="protein sequence ID" value="KPM39836.1"/>
    <property type="molecule type" value="Genomic_DNA"/>
</dbReference>
<accession>A0A0N8H6T1</accession>